<organism evidence="1 2">
    <name type="scientific">Paenibacillus nanensis</name>
    <dbReference type="NCBI Taxonomy" id="393251"/>
    <lineage>
        <taxon>Bacteria</taxon>
        <taxon>Bacillati</taxon>
        <taxon>Bacillota</taxon>
        <taxon>Bacilli</taxon>
        <taxon>Bacillales</taxon>
        <taxon>Paenibacillaceae</taxon>
        <taxon>Paenibacillus</taxon>
    </lineage>
</organism>
<name>A0A3A1UUC1_9BACL</name>
<evidence type="ECO:0000313" key="1">
    <source>
        <dbReference type="EMBL" id="RIX52138.1"/>
    </source>
</evidence>
<dbReference type="Proteomes" id="UP000266482">
    <property type="component" value="Unassembled WGS sequence"/>
</dbReference>
<reference evidence="1 2" key="1">
    <citation type="submission" date="2018-09" db="EMBL/GenBank/DDBJ databases">
        <title>Paenibacillus aracenensis nov. sp. isolated from a cave in southern Spain.</title>
        <authorList>
            <person name="Jurado V."/>
            <person name="Gutierrez-Patricio S."/>
            <person name="Gonzalez-Pimentel J.L."/>
            <person name="Miller A.Z."/>
            <person name="Laiz L."/>
            <person name="Saiz-Jimenez C."/>
        </authorList>
    </citation>
    <scope>NUCLEOTIDE SEQUENCE [LARGE SCALE GENOMIC DNA]</scope>
    <source>
        <strain evidence="1 2">DSM 22867</strain>
    </source>
</reference>
<dbReference type="RefSeq" id="WP_119600370.1">
    <property type="nucleotide sequence ID" value="NZ_QXQA01000008.1"/>
</dbReference>
<sequence length="343" mass="39109">MGSIHPMKLQSNDTGEKLNAAEQGKLWATYMGNTMSIQVLSYVLNHVEDKEVKEVMQSAFNLSKQIVMTIKDLLQQEQYPLPIGFTEEDVNVSAPRLFADEFYLHYLKYLGKAGSSLYSIAVPLVTRRDVRSLFTQLVDNSVQLLNKTNEVLISKGMLSKPPYIPYPTKAGFIDNKNYMRGFFGEVRPLQAMEITHLYDIIENNSISKAVLIGFSQVAQSDKVKQYFLRGKDIAYKHYNMCSKLLEQEDLSAPMTLDPLVTTSTTPPFSDKLMMFHKVDMFTMRVRSYANAASLSARHDLLEKYTRMIVDVGKYSEDGANLMIQNRWLEEPPHCVDREALVTK</sequence>
<dbReference type="InterPro" id="IPR012347">
    <property type="entry name" value="Ferritin-like"/>
</dbReference>
<comment type="caution">
    <text evidence="1">The sequence shown here is derived from an EMBL/GenBank/DDBJ whole genome shotgun (WGS) entry which is preliminary data.</text>
</comment>
<proteinExistence type="predicted"/>
<dbReference type="Pfam" id="PF11553">
    <property type="entry name" value="DUF3231"/>
    <property type="match status" value="2"/>
</dbReference>
<dbReference type="EMBL" id="QXQA01000008">
    <property type="protein sequence ID" value="RIX52138.1"/>
    <property type="molecule type" value="Genomic_DNA"/>
</dbReference>
<keyword evidence="2" id="KW-1185">Reference proteome</keyword>
<dbReference type="InterPro" id="IPR021617">
    <property type="entry name" value="DUF3231"/>
</dbReference>
<dbReference type="OrthoDB" id="1675670at2"/>
<dbReference type="AlphaFoldDB" id="A0A3A1UUC1"/>
<protein>
    <submittedName>
        <fullName evidence="1">DUF3231 family protein</fullName>
    </submittedName>
</protein>
<gene>
    <name evidence="1" type="ORF">D3P08_14290</name>
</gene>
<dbReference type="Gene3D" id="1.20.1260.10">
    <property type="match status" value="2"/>
</dbReference>
<accession>A0A3A1UUC1</accession>
<evidence type="ECO:0000313" key="2">
    <source>
        <dbReference type="Proteomes" id="UP000266482"/>
    </source>
</evidence>